<evidence type="ECO:0000313" key="2">
    <source>
        <dbReference type="Proteomes" id="UP000824881"/>
    </source>
</evidence>
<name>A0ACB7IWH9_PLECO</name>
<reference evidence="1 2" key="1">
    <citation type="journal article" date="2021" name="Appl. Environ. Microbiol.">
        <title>Genetic linkage and physical mapping for an oyster mushroom Pleurotus cornucopiae and QTL analysis for the trait cap color.</title>
        <authorList>
            <person name="Zhang Y."/>
            <person name="Gao W."/>
            <person name="Sonnenberg A."/>
            <person name="Chen Q."/>
            <person name="Zhang J."/>
            <person name="Huang C."/>
        </authorList>
    </citation>
    <scope>NUCLEOTIDE SEQUENCE [LARGE SCALE GENOMIC DNA]</scope>
    <source>
        <strain evidence="1">CCMSSC00406</strain>
    </source>
</reference>
<comment type="caution">
    <text evidence="1">The sequence shown here is derived from an EMBL/GenBank/DDBJ whole genome shotgun (WGS) entry which is preliminary data.</text>
</comment>
<dbReference type="EMBL" id="WQMT02000006">
    <property type="protein sequence ID" value="KAG9221971.1"/>
    <property type="molecule type" value="Genomic_DNA"/>
</dbReference>
<protein>
    <submittedName>
        <fullName evidence="1">Uncharacterized protein</fullName>
    </submittedName>
</protein>
<sequence>MARKNASAKRAGTQTHYVSRYNARVVENFRARQFEVRSSGEVVTSSKIIRTTAQSLPPPTPMELFEDFPPIHALDDQVFGPVDRERLDLPALGNMFSLDQAYLAHLADMDTDDVAVSRARKPSDQPLFTFLAVRETYLSELVRLEGLGNDLSPAMCPLCKFALATARCKECLDTSLHCIQCIVELHRRSPLHRIENWNGNFFAPKSLKDFGLRIQLGHPCGQFVHSVSLDYCGCETAKLPIIQLLRHRLFPATSVAPRSAATFAALDHFHMLSLEGKLSAFEFWRALARTTDKTEIEPPPDRYEPFMRMMREWRHLHFLKRGGRMSDPEGPAGTAQGELALKCPACPHPEINLPPDWEKAPPQTSWLYTLFVGIDANFRLKRKDVSSDRADPGLGRGWSYFVEEGSYQDYLKTCKEPVQKSTCNAHKAVNDADKRDVKGLAVSGLGTIECIRHDFKRAHSSGDLKKGERYSVMDYLFFSSIANIPHKRLVVSYDIACQWGLHLWSRMADMPERLRLAPSSEREVTFLVPKFHLPAHITACQASFSFNYTRGVGRTDGEAPERGWDFLNPAAGQTKEMGPGARRELLEDLMGDRNWKKTVGIGKTLLRRMKTAVPTCREQIDSHHDFEKRLGRRIVEPWRRDVEKWEADPAADNPFSAVVNTVSQNSVRLELNRQEGLLLAKGELELFHEHVTPCVLISMGLDLEDQQRSLAHDTANLGLHATDRQRLMLVQKANIVRNKVNVWIDHQKLYCPSASALRAGESNLPTDPIAAVPMLNLWLPSSIGSRATCPKSLQEIEWQLRHAQAHDALHDIRANLQIRVGVFQQKDRFERGQRAMTRSRSVLARLQDKIDECTERYRVARRALVSLAPILGKGPQDWSNAIRELRDADIRPISAGEMRETEGRRTISWIWLVDGVAATAEQSEVINDSVRLEWCKSRARAMRWSEEVDLLKEEMRRVLQFMEWQASEWEKRAESTESTGSAAGDIQRGAAAYAKRQASIRRSLTAEFRRMWSSVPTLLSFHDPYTTFSAWNVAGESSVPVASATTSATTDATHHDQSAPTDATTLALTDTTTHHDQSAPADDIATDRCDDTSPDRRNDLP</sequence>
<dbReference type="Proteomes" id="UP000824881">
    <property type="component" value="Unassembled WGS sequence"/>
</dbReference>
<organism evidence="1 2">
    <name type="scientific">Pleurotus cornucopiae</name>
    <name type="common">Cornucopia mushroom</name>
    <dbReference type="NCBI Taxonomy" id="5321"/>
    <lineage>
        <taxon>Eukaryota</taxon>
        <taxon>Fungi</taxon>
        <taxon>Dikarya</taxon>
        <taxon>Basidiomycota</taxon>
        <taxon>Agaricomycotina</taxon>
        <taxon>Agaricomycetes</taxon>
        <taxon>Agaricomycetidae</taxon>
        <taxon>Agaricales</taxon>
        <taxon>Pleurotineae</taxon>
        <taxon>Pleurotaceae</taxon>
        <taxon>Pleurotus</taxon>
    </lineage>
</organism>
<accession>A0ACB7IWH9</accession>
<keyword evidence="2" id="KW-1185">Reference proteome</keyword>
<evidence type="ECO:0000313" key="1">
    <source>
        <dbReference type="EMBL" id="KAG9221971.1"/>
    </source>
</evidence>
<gene>
    <name evidence="1" type="ORF">CCMSSC00406_0009179</name>
</gene>
<proteinExistence type="predicted"/>